<feature type="non-terminal residue" evidence="1">
    <location>
        <position position="87"/>
    </location>
</feature>
<dbReference type="EMBL" id="AF178281">
    <property type="protein sequence ID" value="AAF26701.1"/>
    <property type="status" value="JOINED"/>
    <property type="molecule type" value="Genomic_DNA"/>
</dbReference>
<dbReference type="AlphaFoldDB" id="Q9L9B1"/>
<name>Q9L9B1_CHLTH</name>
<proteinExistence type="predicted"/>
<protein>
    <submittedName>
        <fullName evidence="1">Major outer membrane protein</fullName>
    </submittedName>
</protein>
<evidence type="ECO:0000313" key="1">
    <source>
        <dbReference type="EMBL" id="AAF26701.1"/>
    </source>
</evidence>
<dbReference type="EMBL" id="AF178283">
    <property type="protein sequence ID" value="AAF26701.1"/>
    <property type="status" value="JOINED"/>
    <property type="molecule type" value="Genomic_DNA"/>
</dbReference>
<dbReference type="EMBL" id="AH009092">
    <property type="protein sequence ID" value="AAF26701.1"/>
    <property type="molecule type" value="Genomic_DNA"/>
</dbReference>
<reference evidence="1" key="1">
    <citation type="journal article" date="2000" name="J. Clin. Microbiol.">
        <title>Molecular epidemiology of genital Chlamydia trachomatis infection in high-risk women in Senegal, West Africa.</title>
        <authorList>
            <person name="Sturm-Ramirez K."/>
            <person name="Brumblay H."/>
            <person name="Diop K."/>
            <person name="Gueye-Ndiaye A."/>
            <person name="Sankale J.L."/>
            <person name="Thior I."/>
            <person name="N'Doye I."/>
            <person name="Hsieh C.C."/>
            <person name="Mboup S."/>
            <person name="Kanki P.J."/>
        </authorList>
    </citation>
    <scope>NUCLEOTIDE SEQUENCE</scope>
    <source>
        <strain evidence="1">CA50</strain>
    </source>
</reference>
<accession>Q9L9B1</accession>
<feature type="non-terminal residue" evidence="1">
    <location>
        <position position="1"/>
    </location>
</feature>
<dbReference type="EMBL" id="AF178282">
    <property type="protein sequence ID" value="AAF26701.1"/>
    <property type="status" value="JOINED"/>
    <property type="molecule type" value="Genomic_DNA"/>
</dbReference>
<gene>
    <name evidence="1" type="primary">omp1</name>
</gene>
<organism evidence="1">
    <name type="scientific">Chlamydia trachomatis</name>
    <dbReference type="NCBI Taxonomy" id="813"/>
    <lineage>
        <taxon>Bacteria</taxon>
        <taxon>Pseudomonadati</taxon>
        <taxon>Chlamydiota</taxon>
        <taxon>Chlamydiia</taxon>
        <taxon>Chlamydiales</taxon>
        <taxon>Chlamydiaceae</taxon>
        <taxon>Chlamydia/Chlamydophila group</taxon>
        <taxon>Chlamydia</taxon>
    </lineage>
</organism>
<sequence length="87" mass="8640">EALAGASGNTTSTLSKLVERTDGVNATKPAADSIPNVQLNQSKEFPLDLTAGTDAALVTPVVDITTLNPTIAGCGSVAGANTEGQIS</sequence>